<dbReference type="InParanoid" id="A0A1X7SR66"/>
<evidence type="ECO:0000313" key="6">
    <source>
        <dbReference type="Proteomes" id="UP000007879"/>
    </source>
</evidence>
<reference evidence="5" key="2">
    <citation type="submission" date="2017-05" db="UniProtKB">
        <authorList>
            <consortium name="EnsemblMetazoa"/>
        </authorList>
    </citation>
    <scope>IDENTIFICATION</scope>
</reference>
<dbReference type="EnsemblMetazoa" id="XM_011410681.1">
    <property type="protein sequence ID" value="XP_011408983.1"/>
    <property type="gene ID" value="LOC105315907"/>
</dbReference>
<dbReference type="AlphaFoldDB" id="A0A1X7SR66"/>
<protein>
    <recommendedName>
        <fullName evidence="4">ZN622/Rei1/Reh1 zinc finger C2H2-type domain-containing protein</fullName>
    </recommendedName>
</protein>
<gene>
    <name evidence="5" type="primary">105315907</name>
</gene>
<dbReference type="EnsemblMetazoa" id="Aqu2.1.04577_001">
    <property type="protein sequence ID" value="Aqu2.1.04577_001"/>
    <property type="gene ID" value="Aqu2.1.04577"/>
</dbReference>
<evidence type="ECO:0000313" key="5">
    <source>
        <dbReference type="EnsemblMetazoa" id="Aqu2.1.04577_001"/>
    </source>
</evidence>
<dbReference type="KEGG" id="aqu:105315907"/>
<proteinExistence type="predicted"/>
<reference evidence="6" key="1">
    <citation type="journal article" date="2010" name="Nature">
        <title>The Amphimedon queenslandica genome and the evolution of animal complexity.</title>
        <authorList>
            <person name="Srivastava M."/>
            <person name="Simakov O."/>
            <person name="Chapman J."/>
            <person name="Fahey B."/>
            <person name="Gauthier M.E."/>
            <person name="Mitros T."/>
            <person name="Richards G.S."/>
            <person name="Conaco C."/>
            <person name="Dacre M."/>
            <person name="Hellsten U."/>
            <person name="Larroux C."/>
            <person name="Putnam N.H."/>
            <person name="Stanke M."/>
            <person name="Adamska M."/>
            <person name="Darling A."/>
            <person name="Degnan S.M."/>
            <person name="Oakley T.H."/>
            <person name="Plachetzki D.C."/>
            <person name="Zhai Y."/>
            <person name="Adamski M."/>
            <person name="Calcino A."/>
            <person name="Cummins S.F."/>
            <person name="Goodstein D.M."/>
            <person name="Harris C."/>
            <person name="Jackson D.J."/>
            <person name="Leys S.P."/>
            <person name="Shu S."/>
            <person name="Woodcroft B.J."/>
            <person name="Vervoort M."/>
            <person name="Kosik K.S."/>
            <person name="Manning G."/>
            <person name="Degnan B.M."/>
            <person name="Rokhsar D.S."/>
        </authorList>
    </citation>
    <scope>NUCLEOTIDE SEQUENCE [LARGE SCALE GENOMIC DNA]</scope>
</reference>
<name>A0A1X7SR66_AMPQE</name>
<sequence length="241" mass="28408">MATASTHKSHIPTPSLDSPAFVSTRRHQILRPLLFPESQSTDMSCFYEEEKDLPIPCLLCEMEFINSDPAIVSESCTIKTKKEKDSARQRFLYHLLTEHNIVIHGTENITSFKCYAKYWKQRLLSLPHERLSDIFPVIQTNPETRNDLPERYFLFNDSVPEDKDLREFLRMKRLEALLELQHFERTDNNFKRLCLFCHETFTGNRSVLLEHLFESHSFRIGKPDNIVMIDKFLDSLQEKLE</sequence>
<keyword evidence="6" id="KW-1185">Reference proteome</keyword>
<keyword evidence="1" id="KW-0479">Metal-binding</keyword>
<dbReference type="Pfam" id="PF12756">
    <property type="entry name" value="zf-C2H2_2"/>
    <property type="match status" value="1"/>
</dbReference>
<dbReference type="OrthoDB" id="278606at2759"/>
<dbReference type="InterPro" id="IPR041661">
    <property type="entry name" value="ZN622/Rei1/Reh1_Znf-C2H2"/>
</dbReference>
<evidence type="ECO:0000259" key="4">
    <source>
        <dbReference type="Pfam" id="PF12756"/>
    </source>
</evidence>
<feature type="domain" description="ZN622/Rei1/Reh1 zinc finger C2H2-type" evidence="4">
    <location>
        <begin position="194"/>
        <end position="240"/>
    </location>
</feature>
<dbReference type="PANTHER" id="PTHR13267:SF3">
    <property type="entry name" value="ZINC FINGER PROTEIN 277"/>
    <property type="match status" value="1"/>
</dbReference>
<dbReference type="InterPro" id="IPR040048">
    <property type="entry name" value="ZNF277"/>
</dbReference>
<keyword evidence="2" id="KW-0863">Zinc-finger</keyword>
<accession>A0A1X7SR66</accession>
<evidence type="ECO:0000256" key="2">
    <source>
        <dbReference type="ARBA" id="ARBA00022771"/>
    </source>
</evidence>
<keyword evidence="3" id="KW-0862">Zinc</keyword>
<evidence type="ECO:0000256" key="3">
    <source>
        <dbReference type="ARBA" id="ARBA00022833"/>
    </source>
</evidence>
<dbReference type="Proteomes" id="UP000007879">
    <property type="component" value="Unassembled WGS sequence"/>
</dbReference>
<dbReference type="STRING" id="400682.A0A1X7SR66"/>
<dbReference type="PANTHER" id="PTHR13267">
    <property type="entry name" value="ZINC FINGER PROTEIN 277"/>
    <property type="match status" value="1"/>
</dbReference>
<organism evidence="5">
    <name type="scientific">Amphimedon queenslandica</name>
    <name type="common">Sponge</name>
    <dbReference type="NCBI Taxonomy" id="400682"/>
    <lineage>
        <taxon>Eukaryota</taxon>
        <taxon>Metazoa</taxon>
        <taxon>Porifera</taxon>
        <taxon>Demospongiae</taxon>
        <taxon>Heteroscleromorpha</taxon>
        <taxon>Haplosclerida</taxon>
        <taxon>Niphatidae</taxon>
        <taxon>Amphimedon</taxon>
    </lineage>
</organism>
<dbReference type="GO" id="GO:0008270">
    <property type="term" value="F:zinc ion binding"/>
    <property type="evidence" value="ECO:0007669"/>
    <property type="project" value="UniProtKB-KW"/>
</dbReference>
<evidence type="ECO:0000256" key="1">
    <source>
        <dbReference type="ARBA" id="ARBA00022723"/>
    </source>
</evidence>